<dbReference type="Proteomes" id="UP000324282">
    <property type="component" value="Unassembled WGS sequence"/>
</dbReference>
<evidence type="ECO:0000256" key="1">
    <source>
        <dbReference type="SAM" id="MobiDB-lite"/>
    </source>
</evidence>
<comment type="caution">
    <text evidence="2">The sequence shown here is derived from an EMBL/GenBank/DDBJ whole genome shotgun (WGS) entry which is preliminary data.</text>
</comment>
<accession>A0A5S5B974</accession>
<sequence length="68" mass="7513">MAASRGWAGSFLASVVMPDSHRYPHSRGKPDRQQARPPSSADEMLLAGKVEEQCEDGLPWVFLSSRID</sequence>
<dbReference type="AlphaFoldDB" id="A0A5S5B974"/>
<evidence type="ECO:0000313" key="2">
    <source>
        <dbReference type="EMBL" id="TYP62530.1"/>
    </source>
</evidence>
<proteinExistence type="predicted"/>
<gene>
    <name evidence="2" type="ORF">A9A72_1241288</name>
</gene>
<protein>
    <submittedName>
        <fullName evidence="2">Uncharacterized protein</fullName>
    </submittedName>
</protein>
<dbReference type="EMBL" id="VNHQ01000014">
    <property type="protein sequence ID" value="TYP62530.1"/>
    <property type="molecule type" value="Genomic_DNA"/>
</dbReference>
<reference evidence="2 3" key="1">
    <citation type="submission" date="2019-07" db="EMBL/GenBank/DDBJ databases">
        <title>Deep subsurface shale carbon reservoir microbial communities from Ohio and West Virginia, USA.</title>
        <authorList>
            <person name="Wrighton K."/>
        </authorList>
    </citation>
    <scope>NUCLEOTIDE SEQUENCE [LARGE SCALE GENOMIC DNA]</scope>
    <source>
        <strain evidence="2 3">NP_8Ht</strain>
    </source>
</reference>
<evidence type="ECO:0000313" key="3">
    <source>
        <dbReference type="Proteomes" id="UP000324282"/>
    </source>
</evidence>
<feature type="region of interest" description="Disordered" evidence="1">
    <location>
        <begin position="20"/>
        <end position="41"/>
    </location>
</feature>
<name>A0A5S5B974_STUST</name>
<organism evidence="2 3">
    <name type="scientific">Stutzerimonas stutzeri</name>
    <name type="common">Pseudomonas stutzeri</name>
    <dbReference type="NCBI Taxonomy" id="316"/>
    <lineage>
        <taxon>Bacteria</taxon>
        <taxon>Pseudomonadati</taxon>
        <taxon>Pseudomonadota</taxon>
        <taxon>Gammaproteobacteria</taxon>
        <taxon>Pseudomonadales</taxon>
        <taxon>Pseudomonadaceae</taxon>
        <taxon>Stutzerimonas</taxon>
    </lineage>
</organism>